<dbReference type="EMBL" id="SFCI01001025">
    <property type="protein sequence ID" value="TFY77021.1"/>
    <property type="molecule type" value="Genomic_DNA"/>
</dbReference>
<feature type="non-terminal residue" evidence="1">
    <location>
        <position position="38"/>
    </location>
</feature>
<proteinExistence type="predicted"/>
<reference evidence="1 2" key="1">
    <citation type="submission" date="2019-02" db="EMBL/GenBank/DDBJ databases">
        <title>Genome sequencing of the rare red list fungi Hericium alpestre (H. flagellum).</title>
        <authorList>
            <person name="Buettner E."/>
            <person name="Kellner H."/>
        </authorList>
    </citation>
    <scope>NUCLEOTIDE SEQUENCE [LARGE SCALE GENOMIC DNA]</scope>
    <source>
        <strain evidence="1 2">DSM 108284</strain>
    </source>
</reference>
<evidence type="ECO:0000313" key="2">
    <source>
        <dbReference type="Proteomes" id="UP000298061"/>
    </source>
</evidence>
<evidence type="ECO:0008006" key="3">
    <source>
        <dbReference type="Google" id="ProtNLM"/>
    </source>
</evidence>
<accession>A0A4Y9ZT74</accession>
<dbReference type="AlphaFoldDB" id="A0A4Y9ZT74"/>
<keyword evidence="2" id="KW-1185">Reference proteome</keyword>
<gene>
    <name evidence="1" type="ORF">EWM64_g6990</name>
</gene>
<organism evidence="1 2">
    <name type="scientific">Hericium alpestre</name>
    <dbReference type="NCBI Taxonomy" id="135208"/>
    <lineage>
        <taxon>Eukaryota</taxon>
        <taxon>Fungi</taxon>
        <taxon>Dikarya</taxon>
        <taxon>Basidiomycota</taxon>
        <taxon>Agaricomycotina</taxon>
        <taxon>Agaricomycetes</taxon>
        <taxon>Russulales</taxon>
        <taxon>Hericiaceae</taxon>
        <taxon>Hericium</taxon>
    </lineage>
</organism>
<comment type="caution">
    <text evidence="1">The sequence shown here is derived from an EMBL/GenBank/DDBJ whole genome shotgun (WGS) entry which is preliminary data.</text>
</comment>
<dbReference type="Proteomes" id="UP000298061">
    <property type="component" value="Unassembled WGS sequence"/>
</dbReference>
<name>A0A4Y9ZT74_9AGAM</name>
<evidence type="ECO:0000313" key="1">
    <source>
        <dbReference type="EMBL" id="TFY77021.1"/>
    </source>
</evidence>
<dbReference type="OrthoDB" id="10254604at2759"/>
<sequence>MTSVFIVGGHGKVAMRLAGRLAKTHRITSMIRDPAHAA</sequence>
<protein>
    <recommendedName>
        <fullName evidence="3">NAD(P)-binding domain-containing protein</fullName>
    </recommendedName>
</protein>